<feature type="domain" description="PLD phosphodiesterase" evidence="7">
    <location>
        <begin position="386"/>
        <end position="413"/>
    </location>
</feature>
<dbReference type="EMBL" id="FNCY01000023">
    <property type="protein sequence ID" value="SDI61771.1"/>
    <property type="molecule type" value="Genomic_DNA"/>
</dbReference>
<comment type="subcellular location">
    <subcellularLocation>
        <location evidence="1">Cell membrane</location>
        <topology evidence="1">Multi-pass membrane protein</topology>
    </subcellularLocation>
</comment>
<dbReference type="InterPro" id="IPR025202">
    <property type="entry name" value="PLD-like_dom"/>
</dbReference>
<dbReference type="PANTHER" id="PTHR21248:SF22">
    <property type="entry name" value="PHOSPHOLIPASE D"/>
    <property type="match status" value="1"/>
</dbReference>
<dbReference type="PROSITE" id="PS50035">
    <property type="entry name" value="PLD"/>
    <property type="match status" value="2"/>
</dbReference>
<dbReference type="Pfam" id="PF13396">
    <property type="entry name" value="PLDc_N"/>
    <property type="match status" value="1"/>
</dbReference>
<dbReference type="AlphaFoldDB" id="A0A1G8M1E2"/>
<dbReference type="Pfam" id="PF13091">
    <property type="entry name" value="PLDc_2"/>
    <property type="match status" value="2"/>
</dbReference>
<evidence type="ECO:0000256" key="6">
    <source>
        <dbReference type="SAM" id="Phobius"/>
    </source>
</evidence>
<gene>
    <name evidence="8" type="ORF">SAMN05660652_03756</name>
</gene>
<dbReference type="RefSeq" id="WP_091940018.1">
    <property type="nucleotide sequence ID" value="NZ_FNCY01000023.1"/>
</dbReference>
<sequence>MILDLIARHWEILDALLAAIGLVVYAVASHSLHQRRHPSAAIAWVMTILLVPYIALPLYLAFGSRKIVPVRPAAGPRAVLPANTSMHATAARAQQLARAMGLPAPVAYEHLVIHADGSESLQALRRLIDGATRTLEVSTFLVGRDSLGNEIAARLQQRARDGVRVRLLIDGIGIYMGGFPDIAAFREAGVEVQRFVSPFRSPQRGRTNLRNHRKMLIADGRCLWCGGRNLAAEYFEGDATALIPRKPWVDLSFDLCGGVAAYAQRQFEEDWAFASEGTVPDGEPDIPPGSPVSGLAQLVASGPDRVDDTIHTLLVSACFTSQRRILAVTPYFVPDPVLLSAMTLAARRGVEVDLVLPDRSNHRLADFARHRALRELAAAGARIWLHPEMLHAKAVIVDDELAMAGSANLDGRSLFINYELMVAFYDAKAVRAFARWGELRRHESAPYVVASPGVLRELAEGLLLWLAFQL</sequence>
<accession>A0A1G8M1E2</accession>
<name>A0A1G8M1E2_9RHOO</name>
<dbReference type="STRING" id="83767.SAMN05660652_03756"/>
<evidence type="ECO:0000256" key="1">
    <source>
        <dbReference type="ARBA" id="ARBA00004651"/>
    </source>
</evidence>
<dbReference type="Proteomes" id="UP000198607">
    <property type="component" value="Unassembled WGS sequence"/>
</dbReference>
<feature type="transmembrane region" description="Helical" evidence="6">
    <location>
        <begin position="40"/>
        <end position="62"/>
    </location>
</feature>
<dbReference type="GO" id="GO:0030572">
    <property type="term" value="F:phosphatidyltransferase activity"/>
    <property type="evidence" value="ECO:0007669"/>
    <property type="project" value="UniProtKB-ARBA"/>
</dbReference>
<dbReference type="Gene3D" id="3.30.870.10">
    <property type="entry name" value="Endonuclease Chain A"/>
    <property type="match status" value="2"/>
</dbReference>
<dbReference type="PANTHER" id="PTHR21248">
    <property type="entry name" value="CARDIOLIPIN SYNTHASE"/>
    <property type="match status" value="1"/>
</dbReference>
<feature type="domain" description="PLD phosphodiesterase" evidence="7">
    <location>
        <begin position="207"/>
        <end position="234"/>
    </location>
</feature>
<evidence type="ECO:0000256" key="5">
    <source>
        <dbReference type="ARBA" id="ARBA00023136"/>
    </source>
</evidence>
<proteinExistence type="predicted"/>
<feature type="transmembrane region" description="Helical" evidence="6">
    <location>
        <begin position="12"/>
        <end position="28"/>
    </location>
</feature>
<dbReference type="GO" id="GO:0032049">
    <property type="term" value="P:cardiolipin biosynthetic process"/>
    <property type="evidence" value="ECO:0007669"/>
    <property type="project" value="UniProtKB-ARBA"/>
</dbReference>
<dbReference type="GO" id="GO:0005886">
    <property type="term" value="C:plasma membrane"/>
    <property type="evidence" value="ECO:0007669"/>
    <property type="project" value="UniProtKB-SubCell"/>
</dbReference>
<reference evidence="8 9" key="1">
    <citation type="submission" date="2016-10" db="EMBL/GenBank/DDBJ databases">
        <authorList>
            <person name="de Groot N.N."/>
        </authorList>
    </citation>
    <scope>NUCLEOTIDE SEQUENCE [LARGE SCALE GENOMIC DNA]</scope>
    <source>
        <strain evidence="8 9">DSM 5885</strain>
    </source>
</reference>
<protein>
    <submittedName>
        <fullName evidence="8">Cardiolipin synthase</fullName>
    </submittedName>
</protein>
<keyword evidence="2" id="KW-1003">Cell membrane</keyword>
<keyword evidence="4 6" id="KW-1133">Transmembrane helix</keyword>
<dbReference type="InterPro" id="IPR027379">
    <property type="entry name" value="CLS_N"/>
</dbReference>
<evidence type="ECO:0000259" key="7">
    <source>
        <dbReference type="PROSITE" id="PS50035"/>
    </source>
</evidence>
<dbReference type="InterPro" id="IPR001736">
    <property type="entry name" value="PLipase_D/transphosphatidylase"/>
</dbReference>
<keyword evidence="3 6" id="KW-0812">Transmembrane</keyword>
<dbReference type="OrthoDB" id="9762009at2"/>
<evidence type="ECO:0000313" key="9">
    <source>
        <dbReference type="Proteomes" id="UP000198607"/>
    </source>
</evidence>
<evidence type="ECO:0000313" key="8">
    <source>
        <dbReference type="EMBL" id="SDI61771.1"/>
    </source>
</evidence>
<keyword evidence="5 6" id="KW-0472">Membrane</keyword>
<evidence type="ECO:0000256" key="3">
    <source>
        <dbReference type="ARBA" id="ARBA00022692"/>
    </source>
</evidence>
<organism evidence="8 9">
    <name type="scientific">Propionivibrio dicarboxylicus</name>
    <dbReference type="NCBI Taxonomy" id="83767"/>
    <lineage>
        <taxon>Bacteria</taxon>
        <taxon>Pseudomonadati</taxon>
        <taxon>Pseudomonadota</taxon>
        <taxon>Betaproteobacteria</taxon>
        <taxon>Rhodocyclales</taxon>
        <taxon>Rhodocyclaceae</taxon>
        <taxon>Propionivibrio</taxon>
    </lineage>
</organism>
<dbReference type="SMART" id="SM00155">
    <property type="entry name" value="PLDc"/>
    <property type="match status" value="2"/>
</dbReference>
<dbReference type="SUPFAM" id="SSF56024">
    <property type="entry name" value="Phospholipase D/nuclease"/>
    <property type="match status" value="2"/>
</dbReference>
<evidence type="ECO:0000256" key="2">
    <source>
        <dbReference type="ARBA" id="ARBA00022475"/>
    </source>
</evidence>
<keyword evidence="9" id="KW-1185">Reference proteome</keyword>
<evidence type="ECO:0000256" key="4">
    <source>
        <dbReference type="ARBA" id="ARBA00022989"/>
    </source>
</evidence>